<evidence type="ECO:0000313" key="2">
    <source>
        <dbReference type="Proteomes" id="UP000006690"/>
    </source>
</evidence>
<proteinExistence type="predicted"/>
<dbReference type="EMBL" id="AP012032">
    <property type="protein sequence ID" value="BAK13244.1"/>
    <property type="molecule type" value="Genomic_DNA"/>
</dbReference>
<organism evidence="1 2">
    <name type="scientific">Pantoea ananatis (strain AJ13355)</name>
    <dbReference type="NCBI Taxonomy" id="932677"/>
    <lineage>
        <taxon>Bacteria</taxon>
        <taxon>Pseudomonadati</taxon>
        <taxon>Pseudomonadota</taxon>
        <taxon>Gammaproteobacteria</taxon>
        <taxon>Enterobacterales</taxon>
        <taxon>Erwiniaceae</taxon>
        <taxon>Pantoea</taxon>
    </lineage>
</organism>
<dbReference type="HOGENOM" id="CLU_1650474_0_0_6"/>
<reference evidence="2" key="1">
    <citation type="journal article" date="2012" name="Appl. Microbiol. Biotechnol.">
        <title>The complete genome sequence of Pantoea ananatis AJ13355, an organism with great biotechnological potential.</title>
        <authorList>
            <person name="Hara Y."/>
            <person name="Kadotani N."/>
            <person name="Izui H."/>
            <person name="Katashkina J.I."/>
            <person name="Kuvaeva T.M."/>
            <person name="Andreeva I.G."/>
            <person name="Golubeva L.I."/>
            <person name="Malko D.B."/>
            <person name="Makeev V.J."/>
            <person name="Mashko S.V."/>
            <person name="Kozlov Y.I."/>
        </authorList>
    </citation>
    <scope>NUCLEOTIDE SEQUENCE [LARGE SCALE GENOMIC DNA]</scope>
    <source>
        <strain evidence="2">AJ13355</strain>
    </source>
</reference>
<protein>
    <submittedName>
        <fullName evidence="1">Uncharacterized protein</fullName>
    </submittedName>
</protein>
<evidence type="ECO:0000313" key="1">
    <source>
        <dbReference type="EMBL" id="BAK13244.1"/>
    </source>
</evidence>
<dbReference type="Proteomes" id="UP000006690">
    <property type="component" value="Chromosome"/>
</dbReference>
<sequence>MTCLCFTSLRHCTRALLQVHPCPLNAGKGMRPVRNGAEMRGYLPDRRRKKALNVSSGLLHLFDAWQFPTLAWGDPTLPSALRRFTSEFGMGSGGTTALRPPGKFFVLRPASFTLLPRWLPSRRSVTYLSMLLHPVSVAALHSAQNPSDSRPQNRTKFFIR</sequence>
<dbReference type="AlphaFoldDB" id="A0A0H3L1V4"/>
<dbReference type="KEGG" id="paj:PAJ_3164"/>
<name>A0A0H3L1V4_PANAA</name>
<accession>A0A0H3L1V4</accession>
<gene>
    <name evidence="1" type="ordered locus">PAJ_3164</name>
</gene>